<name>A0AAV3X634_9CYAN</name>
<organism evidence="1 2">
    <name type="scientific">Microseira wollei NIES-4236</name>
    <dbReference type="NCBI Taxonomy" id="2530354"/>
    <lineage>
        <taxon>Bacteria</taxon>
        <taxon>Bacillati</taxon>
        <taxon>Cyanobacteriota</taxon>
        <taxon>Cyanophyceae</taxon>
        <taxon>Oscillatoriophycideae</taxon>
        <taxon>Aerosakkonematales</taxon>
        <taxon>Aerosakkonemataceae</taxon>
        <taxon>Microseira</taxon>
    </lineage>
</organism>
<dbReference type="EMBL" id="BLAY01000017">
    <property type="protein sequence ID" value="GET36741.1"/>
    <property type="molecule type" value="Genomic_DNA"/>
</dbReference>
<dbReference type="RefSeq" id="WP_226576954.1">
    <property type="nucleotide sequence ID" value="NZ_BLAY01000017.1"/>
</dbReference>
<dbReference type="Proteomes" id="UP001050975">
    <property type="component" value="Unassembled WGS sequence"/>
</dbReference>
<protein>
    <submittedName>
        <fullName evidence="1">Uncharacterized protein</fullName>
    </submittedName>
</protein>
<accession>A0AAV3X634</accession>
<evidence type="ECO:0000313" key="1">
    <source>
        <dbReference type="EMBL" id="GET36741.1"/>
    </source>
</evidence>
<proteinExistence type="predicted"/>
<sequence length="72" mass="8189">MPTTAIEIYTQIVSTLSPNERLRLATLILNDLLQQNEPVIDQSGTWTQQDQLDVTTFSLQYATTLFPDSEEM</sequence>
<dbReference type="AlphaFoldDB" id="A0AAV3X634"/>
<keyword evidence="2" id="KW-1185">Reference proteome</keyword>
<evidence type="ECO:0000313" key="2">
    <source>
        <dbReference type="Proteomes" id="UP001050975"/>
    </source>
</evidence>
<comment type="caution">
    <text evidence="1">The sequence shown here is derived from an EMBL/GenBank/DDBJ whole genome shotgun (WGS) entry which is preliminary data.</text>
</comment>
<gene>
    <name evidence="1" type="ORF">MiSe_14930</name>
</gene>
<reference evidence="1" key="1">
    <citation type="submission" date="2019-10" db="EMBL/GenBank/DDBJ databases">
        <title>Draft genome sequece of Microseira wollei NIES-4236.</title>
        <authorList>
            <person name="Yamaguchi H."/>
            <person name="Suzuki S."/>
            <person name="Kawachi M."/>
        </authorList>
    </citation>
    <scope>NUCLEOTIDE SEQUENCE</scope>
    <source>
        <strain evidence="1">NIES-4236</strain>
    </source>
</reference>